<organism evidence="3 4">
    <name type="scientific">Leptospira brenneri</name>
    <dbReference type="NCBI Taxonomy" id="2023182"/>
    <lineage>
        <taxon>Bacteria</taxon>
        <taxon>Pseudomonadati</taxon>
        <taxon>Spirochaetota</taxon>
        <taxon>Spirochaetia</taxon>
        <taxon>Leptospirales</taxon>
        <taxon>Leptospiraceae</taxon>
        <taxon>Leptospira</taxon>
    </lineage>
</organism>
<evidence type="ECO:0000313" key="3">
    <source>
        <dbReference type="EMBL" id="TGK91229.1"/>
    </source>
</evidence>
<dbReference type="RefSeq" id="WP_100790491.1">
    <property type="nucleotide sequence ID" value="NZ_NPDQ01000003.1"/>
</dbReference>
<dbReference type="Pfam" id="PF22747">
    <property type="entry name" value="Zn_ribbon_DUF2089"/>
    <property type="match status" value="1"/>
</dbReference>
<dbReference type="InterPro" id="IPR053957">
    <property type="entry name" value="DUF2089_Zn_ribbon"/>
</dbReference>
<protein>
    <submittedName>
        <fullName evidence="3">DUF2089 domain-containing protein</fullName>
    </submittedName>
</protein>
<dbReference type="Proteomes" id="UP000297891">
    <property type="component" value="Unassembled WGS sequence"/>
</dbReference>
<dbReference type="AlphaFoldDB" id="A0A2M9Y3V8"/>
<evidence type="ECO:0000313" key="4">
    <source>
        <dbReference type="Proteomes" id="UP000297891"/>
    </source>
</evidence>
<feature type="domain" description="DUF2089" evidence="2">
    <location>
        <begin position="26"/>
        <end position="57"/>
    </location>
</feature>
<sequence>MLNSNHLRSEKMPLGESKKIDSSLCCPACQEPLRPMVLGCDGCGIKVEGPFQLNEFATLSADDLHFLRIFVLSEGRVRDMQSALGLSYPTVRARLTQLKNKLVGIDISSESSFREASKSGKAGATDEVLDQLAKGEIDFDEAMRNIRKLPKNKKG</sequence>
<feature type="domain" description="DUF2089" evidence="1">
    <location>
        <begin position="59"/>
        <end position="102"/>
    </location>
</feature>
<evidence type="ECO:0000259" key="1">
    <source>
        <dbReference type="Pfam" id="PF09862"/>
    </source>
</evidence>
<proteinExistence type="predicted"/>
<keyword evidence="4" id="KW-1185">Reference proteome</keyword>
<name>A0A2M9Y3V8_9LEPT</name>
<reference evidence="3" key="1">
    <citation type="journal article" date="2019" name="PLoS Negl. Trop. Dis.">
        <title>Revisiting the worldwide diversity of Leptospira species in the environment.</title>
        <authorList>
            <person name="Vincent A.T."/>
            <person name="Schiettekatte O."/>
            <person name="Bourhy P."/>
            <person name="Veyrier F.J."/>
            <person name="Picardeau M."/>
        </authorList>
    </citation>
    <scope>NUCLEOTIDE SEQUENCE [LARGE SCALE GENOMIC DNA]</scope>
    <source>
        <strain evidence="3">201800277</strain>
    </source>
</reference>
<gene>
    <name evidence="3" type="ORF">EHQ30_13410</name>
</gene>
<dbReference type="EMBL" id="RQFP01000014">
    <property type="protein sequence ID" value="TGK91229.1"/>
    <property type="molecule type" value="Genomic_DNA"/>
</dbReference>
<evidence type="ECO:0000259" key="2">
    <source>
        <dbReference type="Pfam" id="PF22747"/>
    </source>
</evidence>
<dbReference type="Pfam" id="PF09862">
    <property type="entry name" value="DUF2089"/>
    <property type="match status" value="1"/>
</dbReference>
<accession>A0A2M9Y3V8</accession>
<dbReference type="InterPro" id="IPR018658">
    <property type="entry name" value="DUF2089"/>
</dbReference>
<comment type="caution">
    <text evidence="3">The sequence shown here is derived from an EMBL/GenBank/DDBJ whole genome shotgun (WGS) entry which is preliminary data.</text>
</comment>
<dbReference type="OrthoDB" id="9797643at2"/>